<reference evidence="2" key="1">
    <citation type="journal article" date="2018" name="Nat. Plants">
        <title>Whole-genome landscape of Medicago truncatula symbiotic genes.</title>
        <authorList>
            <person name="Pecrix Y."/>
            <person name="Staton S.E."/>
            <person name="Sallet E."/>
            <person name="Lelandais-Briere C."/>
            <person name="Moreau S."/>
            <person name="Carrere S."/>
            <person name="Blein T."/>
            <person name="Jardinaud M.F."/>
            <person name="Latrasse D."/>
            <person name="Zouine M."/>
            <person name="Zahm M."/>
            <person name="Kreplak J."/>
            <person name="Mayjonade B."/>
            <person name="Satge C."/>
            <person name="Perez M."/>
            <person name="Cauet S."/>
            <person name="Marande W."/>
            <person name="Chantry-Darmon C."/>
            <person name="Lopez-Roques C."/>
            <person name="Bouchez O."/>
            <person name="Berard A."/>
            <person name="Debelle F."/>
            <person name="Munos S."/>
            <person name="Bendahmane A."/>
            <person name="Berges H."/>
            <person name="Niebel A."/>
            <person name="Buitink J."/>
            <person name="Frugier F."/>
            <person name="Benhamed M."/>
            <person name="Crespi M."/>
            <person name="Gouzy J."/>
            <person name="Gamas P."/>
        </authorList>
    </citation>
    <scope>NUCLEOTIDE SEQUENCE [LARGE SCALE GENOMIC DNA]</scope>
    <source>
        <strain evidence="2">cv. Jemalong A17</strain>
    </source>
</reference>
<dbReference type="Proteomes" id="UP000265566">
    <property type="component" value="Chromosome 8"/>
</dbReference>
<protein>
    <submittedName>
        <fullName evidence="1">Uncharacterized protein</fullName>
    </submittedName>
</protein>
<evidence type="ECO:0000313" key="2">
    <source>
        <dbReference type="Proteomes" id="UP000265566"/>
    </source>
</evidence>
<gene>
    <name evidence="1" type="ORF">MtrunA17_Chr8g0339671</name>
</gene>
<accession>A0A396GJV9</accession>
<evidence type="ECO:0000313" key="1">
    <source>
        <dbReference type="EMBL" id="RHN39047.1"/>
    </source>
</evidence>
<dbReference type="Gramene" id="rna45039">
    <property type="protein sequence ID" value="RHN39047.1"/>
    <property type="gene ID" value="gene45039"/>
</dbReference>
<dbReference type="AlphaFoldDB" id="A0A396GJV9"/>
<dbReference type="EMBL" id="PSQE01000008">
    <property type="protein sequence ID" value="RHN39047.1"/>
    <property type="molecule type" value="Genomic_DNA"/>
</dbReference>
<organism evidence="1 2">
    <name type="scientific">Medicago truncatula</name>
    <name type="common">Barrel medic</name>
    <name type="synonym">Medicago tribuloides</name>
    <dbReference type="NCBI Taxonomy" id="3880"/>
    <lineage>
        <taxon>Eukaryota</taxon>
        <taxon>Viridiplantae</taxon>
        <taxon>Streptophyta</taxon>
        <taxon>Embryophyta</taxon>
        <taxon>Tracheophyta</taxon>
        <taxon>Spermatophyta</taxon>
        <taxon>Magnoliopsida</taxon>
        <taxon>eudicotyledons</taxon>
        <taxon>Gunneridae</taxon>
        <taxon>Pentapetalae</taxon>
        <taxon>rosids</taxon>
        <taxon>fabids</taxon>
        <taxon>Fabales</taxon>
        <taxon>Fabaceae</taxon>
        <taxon>Papilionoideae</taxon>
        <taxon>50 kb inversion clade</taxon>
        <taxon>NPAAA clade</taxon>
        <taxon>Hologalegina</taxon>
        <taxon>IRL clade</taxon>
        <taxon>Trifolieae</taxon>
        <taxon>Medicago</taxon>
    </lineage>
</organism>
<proteinExistence type="predicted"/>
<comment type="caution">
    <text evidence="1">The sequence shown here is derived from an EMBL/GenBank/DDBJ whole genome shotgun (WGS) entry which is preliminary data.</text>
</comment>
<sequence>MKCSYWNIGGIGNTKTQIHLKQMGFSNLLYRDSLGLTFIRIDMD</sequence>
<name>A0A396GJV9_MEDTR</name>